<dbReference type="AlphaFoldDB" id="A0A927D5N1"/>
<keyword evidence="3" id="KW-1185">Reference proteome</keyword>
<evidence type="ECO:0000259" key="1">
    <source>
        <dbReference type="PROSITE" id="PS51186"/>
    </source>
</evidence>
<name>A0A927D5N1_9RHOB</name>
<dbReference type="CDD" id="cd04301">
    <property type="entry name" value="NAT_SF"/>
    <property type="match status" value="1"/>
</dbReference>
<proteinExistence type="predicted"/>
<dbReference type="Gene3D" id="3.40.630.30">
    <property type="match status" value="1"/>
</dbReference>
<evidence type="ECO:0000313" key="2">
    <source>
        <dbReference type="EMBL" id="MBD3665480.1"/>
    </source>
</evidence>
<dbReference type="SUPFAM" id="SSF55729">
    <property type="entry name" value="Acyl-CoA N-acyltransferases (Nat)"/>
    <property type="match status" value="1"/>
</dbReference>
<dbReference type="GO" id="GO:0016747">
    <property type="term" value="F:acyltransferase activity, transferring groups other than amino-acyl groups"/>
    <property type="evidence" value="ECO:0007669"/>
    <property type="project" value="InterPro"/>
</dbReference>
<dbReference type="InterPro" id="IPR000182">
    <property type="entry name" value="GNAT_dom"/>
</dbReference>
<evidence type="ECO:0000313" key="3">
    <source>
        <dbReference type="Proteomes" id="UP000635142"/>
    </source>
</evidence>
<reference evidence="2" key="1">
    <citation type="submission" date="2020-08" db="EMBL/GenBank/DDBJ databases">
        <title>Sulfitobacter aestuariivivens sp. nov., isolated from a tidal flat.</title>
        <authorList>
            <person name="Park S."/>
            <person name="Yoon J.-H."/>
        </authorList>
    </citation>
    <scope>NUCLEOTIDE SEQUENCE</scope>
    <source>
        <strain evidence="2">TSTF-M16</strain>
    </source>
</reference>
<organism evidence="2 3">
    <name type="scientific">Sulfitobacter aestuariivivens</name>
    <dbReference type="NCBI Taxonomy" id="2766981"/>
    <lineage>
        <taxon>Bacteria</taxon>
        <taxon>Pseudomonadati</taxon>
        <taxon>Pseudomonadota</taxon>
        <taxon>Alphaproteobacteria</taxon>
        <taxon>Rhodobacterales</taxon>
        <taxon>Roseobacteraceae</taxon>
        <taxon>Sulfitobacter</taxon>
    </lineage>
</organism>
<dbReference type="RefSeq" id="WP_191076453.1">
    <property type="nucleotide sequence ID" value="NZ_JACTAG010000002.1"/>
</dbReference>
<gene>
    <name evidence="2" type="ORF">H9Q16_16225</name>
</gene>
<accession>A0A927D5N1</accession>
<dbReference type="EMBL" id="JACTAG010000002">
    <property type="protein sequence ID" value="MBD3665480.1"/>
    <property type="molecule type" value="Genomic_DNA"/>
</dbReference>
<dbReference type="InterPro" id="IPR051531">
    <property type="entry name" value="N-acetyltransferase"/>
</dbReference>
<protein>
    <submittedName>
        <fullName evidence="2">GNAT family N-acetyltransferase</fullName>
    </submittedName>
</protein>
<dbReference type="Proteomes" id="UP000635142">
    <property type="component" value="Unassembled WGS sequence"/>
</dbReference>
<dbReference type="PANTHER" id="PTHR43792">
    <property type="entry name" value="GNAT FAMILY, PUTATIVE (AFU_ORTHOLOGUE AFUA_3G00765)-RELATED-RELATED"/>
    <property type="match status" value="1"/>
</dbReference>
<dbReference type="PROSITE" id="PS51186">
    <property type="entry name" value="GNAT"/>
    <property type="match status" value="1"/>
</dbReference>
<dbReference type="InterPro" id="IPR016181">
    <property type="entry name" value="Acyl_CoA_acyltransferase"/>
</dbReference>
<sequence length="169" mass="18742">MAELRTSRLLLRPARTGDAAPLHAVFTDRDAMKFWSTLPHDDIAQTEAFVAAMINADRTQFSDFVVEHEGRVIGKAGFWQIPEIGFIFHRDTWGQGLASEALRALIRHGFTDLGLARIIADVDPRNAASIGLLTKMGFAETGRASATIRLGDEWCDSIYFALPRPQDQS</sequence>
<comment type="caution">
    <text evidence="2">The sequence shown here is derived from an EMBL/GenBank/DDBJ whole genome shotgun (WGS) entry which is preliminary data.</text>
</comment>
<dbReference type="PANTHER" id="PTHR43792:SF1">
    <property type="entry name" value="N-ACETYLTRANSFERASE DOMAIN-CONTAINING PROTEIN"/>
    <property type="match status" value="1"/>
</dbReference>
<dbReference type="Pfam" id="PF13302">
    <property type="entry name" value="Acetyltransf_3"/>
    <property type="match status" value="1"/>
</dbReference>
<feature type="domain" description="N-acetyltransferase" evidence="1">
    <location>
        <begin position="9"/>
        <end position="165"/>
    </location>
</feature>